<dbReference type="PANTHER" id="PTHR14614">
    <property type="entry name" value="HEPATOCELLULAR CARCINOMA-ASSOCIATED ANTIGEN"/>
    <property type="match status" value="1"/>
</dbReference>
<feature type="domain" description="C2H2-type" evidence="2">
    <location>
        <begin position="285"/>
        <end position="312"/>
    </location>
</feature>
<feature type="domain" description="C2H2-type" evidence="2">
    <location>
        <begin position="317"/>
        <end position="347"/>
    </location>
</feature>
<dbReference type="SMART" id="SM00355">
    <property type="entry name" value="ZnF_C2H2"/>
    <property type="match status" value="4"/>
</dbReference>
<feature type="compositionally biased region" description="Low complexity" evidence="1">
    <location>
        <begin position="86"/>
        <end position="107"/>
    </location>
</feature>
<gene>
    <name evidence="3" type="ORF">BN1708_015704</name>
</gene>
<evidence type="ECO:0000256" key="1">
    <source>
        <dbReference type="SAM" id="MobiDB-lite"/>
    </source>
</evidence>
<sequence>MVSLQHTYTMMSRQSSSDHGDFNSYPEPPHGLYASSQMDMSIPASSYMFPASMGFEQATTFADATQYVYNGQQSPGVFEEGDLQMPPSNHSTASASSSNAGSPLSHHGQIGVNPEWTQHGLGLTPGIVPSDYYGAAGTEYTSYTAPGMEDFTFEFPSTKPHGFVDPSLIHPEISRPMAMPGYEAAYHHAYPASPSACSSPQPAARNASRSPFLHEGYQPHYSPYSAPLDGRRPSIHSFQSGYSEAGNAYSGDETKEKQRCPHPDCGKTFKDLKAHMLTHQNERPEKCPIQTCDYHVKGFARKYDKNRHTLTHYKGNMVCGFCPGSGTPAEKSFNRADVFKRHLTAVHGVEQTPPNSRKKTSGANTGKKLTGYPPDATGKCSTCSQTFSNAQDFYEHLDDCVLRIVQQEDPISVSVAVAVTRRHPSRFAHVPHNTPFSHTRPPALNSETIIDMDLTSRIALTGPPAESPEDFLSSALAALDPDDQPHIHGDSDHGLLYTSPHLPRPFTLSLADPATEHDRRLFSHYLWNSSLLLAELIEAGSLPSPLPHPTSGPSPLGPPSSAFNVKGLATLELGAGTALPSLLAALLSARRVVVTDYPAPSVLETLRANVTLGAVPAASPTSTVAPGITVEGHAWGDLTTPLAVSSAHAFDRLLVADCLWMPWLHDALLASISHFLADTTDARVWIVAGFHSGREKMRRFFEAEFLAAAALEVESIWERDAAGVERAWVDERPGEEGAGRKRWLVVAILRRTGFGAPRSRAEA</sequence>
<evidence type="ECO:0000313" key="4">
    <source>
        <dbReference type="Proteomes" id="UP000044602"/>
    </source>
</evidence>
<feature type="region of interest" description="Disordered" evidence="1">
    <location>
        <begin position="1"/>
        <end position="30"/>
    </location>
</feature>
<evidence type="ECO:0000313" key="3">
    <source>
        <dbReference type="EMBL" id="CRK29881.1"/>
    </source>
</evidence>
<dbReference type="Proteomes" id="UP000044602">
    <property type="component" value="Unassembled WGS sequence"/>
</dbReference>
<accession>A0A0G4M6J6</accession>
<dbReference type="Gene3D" id="3.40.50.150">
    <property type="entry name" value="Vaccinia Virus protein VP39"/>
    <property type="match status" value="1"/>
</dbReference>
<feature type="domain" description="C2H2-type" evidence="2">
    <location>
        <begin position="378"/>
        <end position="398"/>
    </location>
</feature>
<dbReference type="GO" id="GO:0005737">
    <property type="term" value="C:cytoplasm"/>
    <property type="evidence" value="ECO:0007669"/>
    <property type="project" value="TreeGrafter"/>
</dbReference>
<protein>
    <recommendedName>
        <fullName evidence="2">C2H2-type domain-containing protein</fullName>
    </recommendedName>
</protein>
<feature type="domain" description="C2H2-type" evidence="2">
    <location>
        <begin position="258"/>
        <end position="279"/>
    </location>
</feature>
<proteinExistence type="predicted"/>
<feature type="compositionally biased region" description="Polar residues" evidence="1">
    <location>
        <begin position="1"/>
        <end position="15"/>
    </location>
</feature>
<feature type="region of interest" description="Disordered" evidence="1">
    <location>
        <begin position="75"/>
        <end position="117"/>
    </location>
</feature>
<dbReference type="Pfam" id="PF10294">
    <property type="entry name" value="Methyltransf_16"/>
    <property type="match status" value="1"/>
</dbReference>
<feature type="region of interest" description="Disordered" evidence="1">
    <location>
        <begin position="348"/>
        <end position="371"/>
    </location>
</feature>
<dbReference type="InterPro" id="IPR013087">
    <property type="entry name" value="Znf_C2H2_type"/>
</dbReference>
<reference evidence="3 4" key="1">
    <citation type="submission" date="2015-05" db="EMBL/GenBank/DDBJ databases">
        <authorList>
            <person name="Wang D.B."/>
            <person name="Wang M."/>
        </authorList>
    </citation>
    <scope>NUCLEOTIDE SEQUENCE [LARGE SCALE GENOMIC DNA]</scope>
    <source>
        <strain evidence="3">VL1</strain>
    </source>
</reference>
<dbReference type="InterPro" id="IPR019410">
    <property type="entry name" value="Methyltransf_16"/>
</dbReference>
<dbReference type="GO" id="GO:0008757">
    <property type="term" value="F:S-adenosylmethionine-dependent methyltransferase activity"/>
    <property type="evidence" value="ECO:0007669"/>
    <property type="project" value="UniProtKB-ARBA"/>
</dbReference>
<dbReference type="SUPFAM" id="SSF57667">
    <property type="entry name" value="beta-beta-alpha zinc fingers"/>
    <property type="match status" value="1"/>
</dbReference>
<dbReference type="STRING" id="100787.A0A0G4M6J6"/>
<evidence type="ECO:0000259" key="2">
    <source>
        <dbReference type="SMART" id="SM00355"/>
    </source>
</evidence>
<dbReference type="EMBL" id="CVQH01021284">
    <property type="protein sequence ID" value="CRK29881.1"/>
    <property type="molecule type" value="Genomic_DNA"/>
</dbReference>
<dbReference type="InterPro" id="IPR029063">
    <property type="entry name" value="SAM-dependent_MTases_sf"/>
</dbReference>
<dbReference type="SUPFAM" id="SSF53335">
    <property type="entry name" value="S-adenosyl-L-methionine-dependent methyltransferases"/>
    <property type="match status" value="1"/>
</dbReference>
<keyword evidence="4" id="KW-1185">Reference proteome</keyword>
<name>A0A0G4M6J6_VERLO</name>
<dbReference type="AlphaFoldDB" id="A0A0G4M6J6"/>
<dbReference type="InterPro" id="IPR036236">
    <property type="entry name" value="Znf_C2H2_sf"/>
</dbReference>
<dbReference type="Gene3D" id="3.30.160.60">
    <property type="entry name" value="Classic Zinc Finger"/>
    <property type="match status" value="1"/>
</dbReference>
<dbReference type="PANTHER" id="PTHR14614:SF104">
    <property type="entry name" value="N-METHYLTRANSFERASE, PUTATIVE (AFU_ORTHOLOGUE AFUA_1G17750)-RELATED"/>
    <property type="match status" value="1"/>
</dbReference>
<organism evidence="3 4">
    <name type="scientific">Verticillium longisporum</name>
    <name type="common">Verticillium dahliae var. longisporum</name>
    <dbReference type="NCBI Taxonomy" id="100787"/>
    <lineage>
        <taxon>Eukaryota</taxon>
        <taxon>Fungi</taxon>
        <taxon>Dikarya</taxon>
        <taxon>Ascomycota</taxon>
        <taxon>Pezizomycotina</taxon>
        <taxon>Sordariomycetes</taxon>
        <taxon>Hypocreomycetidae</taxon>
        <taxon>Glomerellales</taxon>
        <taxon>Plectosphaerellaceae</taxon>
        <taxon>Verticillium</taxon>
    </lineage>
</organism>